<dbReference type="PANTHER" id="PTHR43056:SF10">
    <property type="entry name" value="COCE_NOND FAMILY, PUTATIVE (AFU_ORTHOLOGUE AFUA_7G00600)-RELATED"/>
    <property type="match status" value="1"/>
</dbReference>
<evidence type="ECO:0000256" key="1">
    <source>
        <dbReference type="ARBA" id="ARBA00022801"/>
    </source>
</evidence>
<protein>
    <submittedName>
        <fullName evidence="4">CocE/NonD family hydrolase</fullName>
    </submittedName>
</protein>
<dbReference type="SUPFAM" id="SSF49785">
    <property type="entry name" value="Galactose-binding domain-like"/>
    <property type="match status" value="1"/>
</dbReference>
<keyword evidence="5" id="KW-1185">Reference proteome</keyword>
<accession>A0A5S4WZK3</accession>
<dbReference type="EMBL" id="VSSR01000017">
    <property type="protein sequence ID" value="TYL85551.1"/>
    <property type="molecule type" value="Genomic_DNA"/>
</dbReference>
<feature type="compositionally biased region" description="Low complexity" evidence="2">
    <location>
        <begin position="20"/>
        <end position="29"/>
    </location>
</feature>
<dbReference type="InterPro" id="IPR005674">
    <property type="entry name" value="CocE/Ser_esterase"/>
</dbReference>
<evidence type="ECO:0000313" key="5">
    <source>
        <dbReference type="Proteomes" id="UP000324853"/>
    </source>
</evidence>
<feature type="region of interest" description="Disordered" evidence="2">
    <location>
        <begin position="1"/>
        <end position="30"/>
    </location>
</feature>
<dbReference type="SMART" id="SM00939">
    <property type="entry name" value="PepX_C"/>
    <property type="match status" value="1"/>
</dbReference>
<organism evidence="4 5">
    <name type="scientific">Bradyrhizobium cytisi</name>
    <dbReference type="NCBI Taxonomy" id="515489"/>
    <lineage>
        <taxon>Bacteria</taxon>
        <taxon>Pseudomonadati</taxon>
        <taxon>Pseudomonadota</taxon>
        <taxon>Alphaproteobacteria</taxon>
        <taxon>Hyphomicrobiales</taxon>
        <taxon>Nitrobacteraceae</taxon>
        <taxon>Bradyrhizobium</taxon>
    </lineage>
</organism>
<dbReference type="Gene3D" id="2.60.120.260">
    <property type="entry name" value="Galactose-binding domain-like"/>
    <property type="match status" value="1"/>
</dbReference>
<dbReference type="AlphaFoldDB" id="A0A5S4WZK3"/>
<dbReference type="PANTHER" id="PTHR43056">
    <property type="entry name" value="PEPTIDASE S9 PROLYL OLIGOPEPTIDASE"/>
    <property type="match status" value="1"/>
</dbReference>
<evidence type="ECO:0000256" key="2">
    <source>
        <dbReference type="SAM" id="MobiDB-lite"/>
    </source>
</evidence>
<dbReference type="NCBIfam" id="TIGR00976">
    <property type="entry name" value="CocE_NonD"/>
    <property type="match status" value="2"/>
</dbReference>
<dbReference type="GO" id="GO:0008239">
    <property type="term" value="F:dipeptidyl-peptidase activity"/>
    <property type="evidence" value="ECO:0007669"/>
    <property type="project" value="InterPro"/>
</dbReference>
<dbReference type="OrthoDB" id="9806163at2"/>
<name>A0A5S4WZK3_9BRAD</name>
<dbReference type="Pfam" id="PF08530">
    <property type="entry name" value="PepX_C"/>
    <property type="match status" value="1"/>
</dbReference>
<dbReference type="Proteomes" id="UP000324853">
    <property type="component" value="Unassembled WGS sequence"/>
</dbReference>
<evidence type="ECO:0000259" key="3">
    <source>
        <dbReference type="SMART" id="SM00939"/>
    </source>
</evidence>
<feature type="domain" description="Xaa-Pro dipeptidyl-peptidase C-terminal" evidence="3">
    <location>
        <begin position="340"/>
        <end position="599"/>
    </location>
</feature>
<dbReference type="Pfam" id="PF02129">
    <property type="entry name" value="Peptidase_S15"/>
    <property type="match status" value="1"/>
</dbReference>
<dbReference type="InterPro" id="IPR050585">
    <property type="entry name" value="Xaa-Pro_dipeptidyl-ppase/CocE"/>
</dbReference>
<proteinExistence type="predicted"/>
<dbReference type="InterPro" id="IPR000383">
    <property type="entry name" value="Xaa-Pro-like_dom"/>
</dbReference>
<gene>
    <name evidence="4" type="ORF">FXB38_10775</name>
</gene>
<keyword evidence="1 4" id="KW-0378">Hydrolase</keyword>
<sequence>MVRSVGLAAGSPHLDDRRTSAASAANSRSETMIEERDISVAMRDGTRLAVDVYRPDAAGKYPVLYASALHNKDIQGPDIADILPPQPAHAPLWFGPIEAGDTRRFIANGYVHVIAQPRGSAKSEGHYGHEDTDHYDLIEWITQQPWSNGKVGMVGISGYAGEQWRAAAQGHPALKAIFPYDACSAYGGMFGFRDFNPGGVLHTFPYLLDVFSTVHESRDRPAELPAAEEALWRQAMQNPDYKQYINLYNILTQKGQRTFVMYLMMTHPWEFDGTVERAEETFRKIKMPFYTGSGAYAYTYKLHWLGAQHYFQNVDAPKKLLFTGPAHLERPFHQYHDEIIRWYDHWLKGQDTGIMDEPPVRYWLMGANEWRTGADWPLPETRWTKFYLSHWDGLTAEPPRPAVEVGAAAREPDVFTQMPVTRTTKVERLRYMTDPLPHDVTVAGPITLTLYAAIDQEDTNWIVVLKDVGPDVSVRTAREGERDMPTTLPERELTRGWLKASHRALDEKRSKPWEPFHKLTRDAISPVTPGEVVEYQIQILATANQFKAGHRICLDITSMDVPTGTGAMTNVEYIPYHVCSSKTVTHRIYRDAERPSHLLLPIIPQTNNQRPT</sequence>
<comment type="caution">
    <text evidence="4">The sequence shown here is derived from an EMBL/GenBank/DDBJ whole genome shotgun (WGS) entry which is preliminary data.</text>
</comment>
<reference evidence="4 5" key="1">
    <citation type="submission" date="2019-08" db="EMBL/GenBank/DDBJ databases">
        <title>Bradyrhizobium hipponensis sp. nov., a rhizobium isolated from a Lupinus angustifolius root nodule in Tunisia.</title>
        <authorList>
            <person name="Off K."/>
            <person name="Rejili M."/>
            <person name="Mars M."/>
            <person name="Brachmann A."/>
            <person name="Marin M."/>
        </authorList>
    </citation>
    <scope>NUCLEOTIDE SEQUENCE [LARGE SCALE GENOMIC DNA]</scope>
    <source>
        <strain evidence="4 5">CTAW11</strain>
    </source>
</reference>
<dbReference type="InterPro" id="IPR013736">
    <property type="entry name" value="Xaa-Pro_dipept_C"/>
</dbReference>
<dbReference type="InterPro" id="IPR008979">
    <property type="entry name" value="Galactose-bd-like_sf"/>
</dbReference>
<evidence type="ECO:0000313" key="4">
    <source>
        <dbReference type="EMBL" id="TYL85551.1"/>
    </source>
</evidence>
<dbReference type="InterPro" id="IPR029058">
    <property type="entry name" value="AB_hydrolase_fold"/>
</dbReference>
<dbReference type="SUPFAM" id="SSF53474">
    <property type="entry name" value="alpha/beta-Hydrolases"/>
    <property type="match status" value="1"/>
</dbReference>
<dbReference type="Gene3D" id="3.40.50.1820">
    <property type="entry name" value="alpha/beta hydrolase"/>
    <property type="match status" value="1"/>
</dbReference>